<feature type="transmembrane region" description="Helical" evidence="1">
    <location>
        <begin position="325"/>
        <end position="346"/>
    </location>
</feature>
<proteinExistence type="predicted"/>
<dbReference type="Proteomes" id="UP001310248">
    <property type="component" value="Unassembled WGS sequence"/>
</dbReference>
<reference evidence="4" key="1">
    <citation type="submission" date="2023-07" db="EMBL/GenBank/DDBJ databases">
        <title>Draft genome sequence of Agarivorans aestuarii strain ZMCS4, a CAZymes producing bacteria isolated from the marine brown algae Clodostephus spongiosus.</title>
        <authorList>
            <person name="Lorente B."/>
            <person name="Cabral C."/>
            <person name="Frias J."/>
            <person name="Faria J."/>
            <person name="Toubarro D."/>
        </authorList>
    </citation>
    <scope>NUCLEOTIDE SEQUENCE [LARGE SCALE GENOMIC DNA]</scope>
    <source>
        <strain evidence="4">ZMCS4</strain>
    </source>
</reference>
<feature type="domain" description="Heparan-alpha-glucosaminide N-acetyltransferase catalytic" evidence="2">
    <location>
        <begin position="22"/>
        <end position="239"/>
    </location>
</feature>
<dbReference type="InterPro" id="IPR012429">
    <property type="entry name" value="HGSNAT_cat"/>
</dbReference>
<feature type="transmembrane region" description="Helical" evidence="1">
    <location>
        <begin position="156"/>
        <end position="177"/>
    </location>
</feature>
<gene>
    <name evidence="3" type="ORF">SNR37_002096</name>
</gene>
<dbReference type="EMBL" id="JAYDYW010000004">
    <property type="protein sequence ID" value="MEE1672686.1"/>
    <property type="molecule type" value="Genomic_DNA"/>
</dbReference>
<organism evidence="3 4">
    <name type="scientific">Agarivorans aestuarii</name>
    <dbReference type="NCBI Taxonomy" id="1563703"/>
    <lineage>
        <taxon>Bacteria</taxon>
        <taxon>Pseudomonadati</taxon>
        <taxon>Pseudomonadota</taxon>
        <taxon>Gammaproteobacteria</taxon>
        <taxon>Alteromonadales</taxon>
        <taxon>Alteromonadaceae</taxon>
        <taxon>Agarivorans</taxon>
    </lineage>
</organism>
<sequence length="394" mass="44487">MKTPSMNTINSVPQSKPAKTPRLASIDILRGLVMLLMLLDHVRERFYYQHRITDPITIEDTEAELFFTRILAHFCAPIFVFLTGVSAWLYANPNNKAPRSAAEFLLKRGLFLVLLEVTLVNFSWFGSYNALYLQVIWAIGISMIALALLSGLPRFWVAALGLAIVFGHNTLTAIEFLPGEWGYSLWTILHDRGPLYSSDSFSVFASYPVLPWIGVILLGFALGPIFSAKVESSKRKQWLFKLSAAALSLLVLLRGFNIYGETLPWEVGASFIETTMSFLNFTKYPPSLHFILLTVGIALALLALFDTWQSKLSDCLKTYGSAPMFFYLFHLYLLLIGYKLVMWTIGPNVDGLFGFAALWQVWLLSAVLAIALYLPTRAFARYKHSSNKAWIKYF</sequence>
<evidence type="ECO:0000259" key="2">
    <source>
        <dbReference type="Pfam" id="PF07786"/>
    </source>
</evidence>
<evidence type="ECO:0000313" key="3">
    <source>
        <dbReference type="EMBL" id="MEE1672686.1"/>
    </source>
</evidence>
<evidence type="ECO:0000256" key="1">
    <source>
        <dbReference type="SAM" id="Phobius"/>
    </source>
</evidence>
<accession>A0ABU7G0E8</accession>
<feature type="transmembrane region" description="Helical" evidence="1">
    <location>
        <begin position="131"/>
        <end position="149"/>
    </location>
</feature>
<reference evidence="3 4" key="2">
    <citation type="submission" date="2023-12" db="EMBL/GenBank/DDBJ databases">
        <authorList>
            <consortium name="Cladostephus spongiosus"/>
            <person name="Lorente B."/>
            <person name="Cabral C."/>
            <person name="Frias J."/>
            <person name="Faria J."/>
            <person name="Toubarro D."/>
        </authorList>
    </citation>
    <scope>NUCLEOTIDE SEQUENCE [LARGE SCALE GENOMIC DNA]</scope>
    <source>
        <strain evidence="3 4">ZMCS4</strain>
    </source>
</reference>
<protein>
    <submittedName>
        <fullName evidence="3">Heparan-alpha-glucosaminide N-acetyltransferase domain-containing protein</fullName>
    </submittedName>
</protein>
<evidence type="ECO:0000313" key="4">
    <source>
        <dbReference type="Proteomes" id="UP001310248"/>
    </source>
</evidence>
<feature type="transmembrane region" description="Helical" evidence="1">
    <location>
        <begin position="70"/>
        <end position="92"/>
    </location>
</feature>
<keyword evidence="4" id="KW-1185">Reference proteome</keyword>
<feature type="transmembrane region" description="Helical" evidence="1">
    <location>
        <begin position="204"/>
        <end position="226"/>
    </location>
</feature>
<dbReference type="PANTHER" id="PTHR40407:SF1">
    <property type="entry name" value="HEPARAN-ALPHA-GLUCOSAMINIDE N-ACETYLTRANSFERASE CATALYTIC DOMAIN-CONTAINING PROTEIN"/>
    <property type="match status" value="1"/>
</dbReference>
<dbReference type="Pfam" id="PF07786">
    <property type="entry name" value="HGSNAT_cat"/>
    <property type="match status" value="1"/>
</dbReference>
<feature type="transmembrane region" description="Helical" evidence="1">
    <location>
        <begin position="238"/>
        <end position="256"/>
    </location>
</feature>
<keyword evidence="1" id="KW-0812">Transmembrane</keyword>
<name>A0ABU7G0E8_9ALTE</name>
<feature type="transmembrane region" description="Helical" evidence="1">
    <location>
        <begin position="104"/>
        <end position="125"/>
    </location>
</feature>
<keyword evidence="1" id="KW-0472">Membrane</keyword>
<feature type="transmembrane region" description="Helical" evidence="1">
    <location>
        <begin position="287"/>
        <end position="305"/>
    </location>
</feature>
<comment type="caution">
    <text evidence="3">The sequence shown here is derived from an EMBL/GenBank/DDBJ whole genome shotgun (WGS) entry which is preliminary data.</text>
</comment>
<feature type="transmembrane region" description="Helical" evidence="1">
    <location>
        <begin position="352"/>
        <end position="374"/>
    </location>
</feature>
<keyword evidence="1" id="KW-1133">Transmembrane helix</keyword>
<dbReference type="PANTHER" id="PTHR40407">
    <property type="entry name" value="MEMBRANE PROTEIN-LIKE PROTEIN"/>
    <property type="match status" value="1"/>
</dbReference>